<dbReference type="OrthoDB" id="9945734at2"/>
<feature type="region of interest" description="Disordered" evidence="1">
    <location>
        <begin position="1"/>
        <end position="32"/>
    </location>
</feature>
<dbReference type="RefSeq" id="WP_157109245.1">
    <property type="nucleotide sequence ID" value="NZ_CP016282.1"/>
</dbReference>
<gene>
    <name evidence="2" type="ORF">PA27867_2859</name>
</gene>
<dbReference type="KEGG" id="cart:PA27867_2859"/>
<dbReference type="AlphaFoldDB" id="A0A1B1BMD3"/>
<dbReference type="STRING" id="670052.PA27867_2859"/>
<evidence type="ECO:0000313" key="3">
    <source>
        <dbReference type="Proteomes" id="UP000092582"/>
    </source>
</evidence>
<feature type="compositionally biased region" description="Basic and acidic residues" evidence="1">
    <location>
        <begin position="15"/>
        <end position="32"/>
    </location>
</feature>
<evidence type="ECO:0000313" key="2">
    <source>
        <dbReference type="EMBL" id="ANP73797.1"/>
    </source>
</evidence>
<keyword evidence="3" id="KW-1185">Reference proteome</keyword>
<organism evidence="2 3">
    <name type="scientific">Cryobacterium arcticum</name>
    <dbReference type="NCBI Taxonomy" id="670052"/>
    <lineage>
        <taxon>Bacteria</taxon>
        <taxon>Bacillati</taxon>
        <taxon>Actinomycetota</taxon>
        <taxon>Actinomycetes</taxon>
        <taxon>Micrococcales</taxon>
        <taxon>Microbacteriaceae</taxon>
        <taxon>Cryobacterium</taxon>
    </lineage>
</organism>
<dbReference type="Proteomes" id="UP000092582">
    <property type="component" value="Chromosome 1"/>
</dbReference>
<proteinExistence type="predicted"/>
<reference evidence="2 3" key="1">
    <citation type="submission" date="2016-06" db="EMBL/GenBank/DDBJ databases">
        <title>Genome sequencing of Cryobacterium arcticum PAMC 27867.</title>
        <authorList>
            <person name="Lee J."/>
            <person name="Kim O.-S."/>
        </authorList>
    </citation>
    <scope>NUCLEOTIDE SEQUENCE [LARGE SCALE GENOMIC DNA]</scope>
    <source>
        <strain evidence="2 3">PAMC 27867</strain>
    </source>
</reference>
<evidence type="ECO:0000256" key="1">
    <source>
        <dbReference type="SAM" id="MobiDB-lite"/>
    </source>
</evidence>
<sequence>MHWKQRAAPGQAPAAKRDAGMRRTERQGRREAAVAAGLRELRGRCGPGTPTHQALAEHSGLPIGWLRWAYPSLDEISG</sequence>
<accession>A0A1B1BMD3</accession>
<protein>
    <submittedName>
        <fullName evidence="2">Uncharacterized protein</fullName>
    </submittedName>
</protein>
<name>A0A1B1BMD3_9MICO</name>
<dbReference type="EMBL" id="CP016282">
    <property type="protein sequence ID" value="ANP73797.1"/>
    <property type="molecule type" value="Genomic_DNA"/>
</dbReference>